<sequence length="94" mass="10948">MIRHQLQGSEMHPYGDTYAHHAYIHFYKSMRCTDALVITSTRVSRKAQIISAHFYKSAGCLKPNEKYAPRDEIPSHNFRLTFKPAKEMHLLINT</sequence>
<reference evidence="1 2" key="1">
    <citation type="journal article" date="2024" name="G3 (Bethesda)">
        <title>Genome assembly of Hibiscus sabdariffa L. provides insights into metabolisms of medicinal natural products.</title>
        <authorList>
            <person name="Kim T."/>
        </authorList>
    </citation>
    <scope>NUCLEOTIDE SEQUENCE [LARGE SCALE GENOMIC DNA]</scope>
    <source>
        <strain evidence="1">TK-2024</strain>
        <tissue evidence="1">Old leaves</tissue>
    </source>
</reference>
<name>A0ABR2F230_9ROSI</name>
<gene>
    <name evidence="1" type="ORF">V6N12_007542</name>
</gene>
<accession>A0ABR2F230</accession>
<protein>
    <submittedName>
        <fullName evidence="1">Uncharacterized protein</fullName>
    </submittedName>
</protein>
<organism evidence="1 2">
    <name type="scientific">Hibiscus sabdariffa</name>
    <name type="common">roselle</name>
    <dbReference type="NCBI Taxonomy" id="183260"/>
    <lineage>
        <taxon>Eukaryota</taxon>
        <taxon>Viridiplantae</taxon>
        <taxon>Streptophyta</taxon>
        <taxon>Embryophyta</taxon>
        <taxon>Tracheophyta</taxon>
        <taxon>Spermatophyta</taxon>
        <taxon>Magnoliopsida</taxon>
        <taxon>eudicotyledons</taxon>
        <taxon>Gunneridae</taxon>
        <taxon>Pentapetalae</taxon>
        <taxon>rosids</taxon>
        <taxon>malvids</taxon>
        <taxon>Malvales</taxon>
        <taxon>Malvaceae</taxon>
        <taxon>Malvoideae</taxon>
        <taxon>Hibiscus</taxon>
    </lineage>
</organism>
<dbReference type="Proteomes" id="UP001472677">
    <property type="component" value="Unassembled WGS sequence"/>
</dbReference>
<evidence type="ECO:0000313" key="2">
    <source>
        <dbReference type="Proteomes" id="UP001472677"/>
    </source>
</evidence>
<proteinExistence type="predicted"/>
<evidence type="ECO:0000313" key="1">
    <source>
        <dbReference type="EMBL" id="KAK8569009.1"/>
    </source>
</evidence>
<dbReference type="EMBL" id="JBBPBM010000009">
    <property type="protein sequence ID" value="KAK8569009.1"/>
    <property type="molecule type" value="Genomic_DNA"/>
</dbReference>
<keyword evidence="2" id="KW-1185">Reference proteome</keyword>
<comment type="caution">
    <text evidence="1">The sequence shown here is derived from an EMBL/GenBank/DDBJ whole genome shotgun (WGS) entry which is preliminary data.</text>
</comment>